<organism evidence="6 7">
    <name type="scientific">Shewanella piezotolerans (strain WP3 / JCM 13877)</name>
    <dbReference type="NCBI Taxonomy" id="225849"/>
    <lineage>
        <taxon>Bacteria</taxon>
        <taxon>Pseudomonadati</taxon>
        <taxon>Pseudomonadota</taxon>
        <taxon>Gammaproteobacteria</taxon>
        <taxon>Alteromonadales</taxon>
        <taxon>Shewanellaceae</taxon>
        <taxon>Shewanella</taxon>
    </lineage>
</organism>
<reference evidence="6 7" key="1">
    <citation type="journal article" date="2008" name="PLoS ONE">
        <title>Environmental adaptation: genomic analysis of the piezotolerant and psychrotolerant deep-sea iron reducing bacterium Shewanella piezotolerans WP3.</title>
        <authorList>
            <person name="Wang F."/>
            <person name="Wang J."/>
            <person name="Jian H."/>
            <person name="Zhang B."/>
            <person name="Li S."/>
            <person name="Wang F."/>
            <person name="Zeng X."/>
            <person name="Gao L."/>
            <person name="Bartlett D.H."/>
            <person name="Yu J."/>
            <person name="Hu S."/>
            <person name="Xiao X."/>
        </authorList>
    </citation>
    <scope>NUCLEOTIDE SEQUENCE [LARGE SCALE GENOMIC DNA]</scope>
    <source>
        <strain evidence="7">WP3 / JCM 13877</strain>
    </source>
</reference>
<dbReference type="KEGG" id="swp:swp_4040"/>
<feature type="domain" description="HTH lysR-type" evidence="5">
    <location>
        <begin position="1"/>
        <end position="32"/>
    </location>
</feature>
<dbReference type="EMBL" id="CP000472">
    <property type="protein sequence ID" value="ACJ30708.1"/>
    <property type="molecule type" value="Genomic_DNA"/>
</dbReference>
<dbReference type="Proteomes" id="UP000000753">
    <property type="component" value="Chromosome"/>
</dbReference>
<dbReference type="PANTHER" id="PTHR30126:SF99">
    <property type="entry name" value="TRANSCRIPTIONAL REGULATOR LYSR FAMILY"/>
    <property type="match status" value="1"/>
</dbReference>
<keyword evidence="2" id="KW-0805">Transcription regulation</keyword>
<dbReference type="Gene3D" id="3.40.190.290">
    <property type="match status" value="1"/>
</dbReference>
<protein>
    <submittedName>
        <fullName evidence="6">LysR, Transcriptional regulator, putative</fullName>
    </submittedName>
</protein>
<dbReference type="GO" id="GO:0000976">
    <property type="term" value="F:transcription cis-regulatory region binding"/>
    <property type="evidence" value="ECO:0007669"/>
    <property type="project" value="TreeGrafter"/>
</dbReference>
<keyword evidence="3" id="KW-0238">DNA-binding</keyword>
<evidence type="ECO:0000259" key="5">
    <source>
        <dbReference type="PROSITE" id="PS50931"/>
    </source>
</evidence>
<sequence>MTQPGVTQHINKLESQIGTLLLTRIGKSFELTDAGLQLLSYAKGKILEEEQLLQMLQTDEPHAGTCRFACSGALAMHFYPRFVQYQLQHEQLQVALEAAPNSRIIESILDNSVDIGIVTQRQSSLELNQLYLGKQALCLVLPPSFKGTDITLELLENVGFINHPDGHYYAEQLLSAQFGNEFVGMSKLKQRGYINQLNQILLPVSKGLGFTVLPKMVVDEYPQPLFVANTLSEVVEELYMVSKKQRQLPSRYQWFIDTICEQLTSQ</sequence>
<dbReference type="GO" id="GO:0003700">
    <property type="term" value="F:DNA-binding transcription factor activity"/>
    <property type="evidence" value="ECO:0007669"/>
    <property type="project" value="InterPro"/>
</dbReference>
<comment type="similarity">
    <text evidence="1">Belongs to the LysR transcriptional regulatory family.</text>
</comment>
<dbReference type="HOGENOM" id="CLU_039613_6_1_6"/>
<dbReference type="CDD" id="cd05466">
    <property type="entry name" value="PBP2_LTTR_substrate"/>
    <property type="match status" value="1"/>
</dbReference>
<proteinExistence type="inferred from homology"/>
<evidence type="ECO:0000313" key="6">
    <source>
        <dbReference type="EMBL" id="ACJ30708.1"/>
    </source>
</evidence>
<dbReference type="SUPFAM" id="SSF53850">
    <property type="entry name" value="Periplasmic binding protein-like II"/>
    <property type="match status" value="1"/>
</dbReference>
<dbReference type="Gene3D" id="1.10.10.10">
    <property type="entry name" value="Winged helix-like DNA-binding domain superfamily/Winged helix DNA-binding domain"/>
    <property type="match status" value="1"/>
</dbReference>
<dbReference type="InterPro" id="IPR000847">
    <property type="entry name" value="LysR_HTH_N"/>
</dbReference>
<dbReference type="eggNOG" id="COG0583">
    <property type="taxonomic scope" value="Bacteria"/>
</dbReference>
<evidence type="ECO:0000256" key="1">
    <source>
        <dbReference type="ARBA" id="ARBA00009437"/>
    </source>
</evidence>
<accession>B8CST2</accession>
<dbReference type="InterPro" id="IPR036390">
    <property type="entry name" value="WH_DNA-bd_sf"/>
</dbReference>
<evidence type="ECO:0000256" key="4">
    <source>
        <dbReference type="ARBA" id="ARBA00023163"/>
    </source>
</evidence>
<dbReference type="STRING" id="225849.swp_4040"/>
<keyword evidence="7" id="KW-1185">Reference proteome</keyword>
<dbReference type="Pfam" id="PF03466">
    <property type="entry name" value="LysR_substrate"/>
    <property type="match status" value="1"/>
</dbReference>
<keyword evidence="4" id="KW-0804">Transcription</keyword>
<dbReference type="Pfam" id="PF00126">
    <property type="entry name" value="HTH_1"/>
    <property type="match status" value="1"/>
</dbReference>
<dbReference type="InterPro" id="IPR036388">
    <property type="entry name" value="WH-like_DNA-bd_sf"/>
</dbReference>
<dbReference type="InterPro" id="IPR005119">
    <property type="entry name" value="LysR_subst-bd"/>
</dbReference>
<dbReference type="PANTHER" id="PTHR30126">
    <property type="entry name" value="HTH-TYPE TRANSCRIPTIONAL REGULATOR"/>
    <property type="match status" value="1"/>
</dbReference>
<gene>
    <name evidence="6" type="ordered locus">swp_4040</name>
</gene>
<evidence type="ECO:0000256" key="3">
    <source>
        <dbReference type="ARBA" id="ARBA00023125"/>
    </source>
</evidence>
<dbReference type="SUPFAM" id="SSF46785">
    <property type="entry name" value="Winged helix' DNA-binding domain"/>
    <property type="match status" value="1"/>
</dbReference>
<dbReference type="AlphaFoldDB" id="B8CST2"/>
<evidence type="ECO:0000256" key="2">
    <source>
        <dbReference type="ARBA" id="ARBA00023015"/>
    </source>
</evidence>
<evidence type="ECO:0000313" key="7">
    <source>
        <dbReference type="Proteomes" id="UP000000753"/>
    </source>
</evidence>
<name>B8CST2_SHEPW</name>
<dbReference type="PROSITE" id="PS50931">
    <property type="entry name" value="HTH_LYSR"/>
    <property type="match status" value="1"/>
</dbReference>